<organism evidence="1">
    <name type="scientific">Streptomyces venezuelae</name>
    <dbReference type="NCBI Taxonomy" id="54571"/>
    <lineage>
        <taxon>Bacteria</taxon>
        <taxon>Bacillati</taxon>
        <taxon>Actinomycetota</taxon>
        <taxon>Actinomycetes</taxon>
        <taxon>Kitasatosporales</taxon>
        <taxon>Streptomycetaceae</taxon>
        <taxon>Streptomyces</taxon>
    </lineage>
</organism>
<dbReference type="SUPFAM" id="SSF53474">
    <property type="entry name" value="alpha/beta-Hydrolases"/>
    <property type="match status" value="1"/>
</dbReference>
<reference evidence="1" key="1">
    <citation type="submission" date="2002-04" db="EMBL/GenBank/DDBJ databases">
        <title>Streptomyces venezuelae halogenase.</title>
        <authorList>
            <person name="Piraee M."/>
            <person name="Vining L.C."/>
        </authorList>
    </citation>
    <scope>NUCLEOTIDE SEQUENCE</scope>
</reference>
<dbReference type="InterPro" id="IPR046198">
    <property type="entry name" value="DUF6230"/>
</dbReference>
<sequence length="290" mass="31366">MTLCPTRRAAPRTLLVRSAPAAPTAAVLLLHGGREDGPEPPPALNLPALRMRPFATAVTRAVRGRDVLIAEVRYRHRGWNGPNADAARVPTSINGLCLSRREQIAGATYTLLLTLGDDDPGSWEIRTKNTVLDLRDATGVLDMDGVVDLNTNGADVKTVKDATGAYVVNPLDSPQHRFGIQARYAKFDRIVGTAQDFEVFRTALRAADADAVRGVVALAAWCPPGEPVAQLRDRALLVLHGSRDRVTDRGQSAAYVSRARPDGARAGLLHIESGDHVMLRHHPGWHRTAT</sequence>
<dbReference type="Gene3D" id="3.40.50.1820">
    <property type="entry name" value="alpha/beta hydrolase"/>
    <property type="match status" value="1"/>
</dbReference>
<proteinExistence type="predicted"/>
<accession>Q8RMC1</accession>
<dbReference type="AlphaFoldDB" id="Q8RMC1"/>
<name>Q8RMC1_STRVZ</name>
<feature type="non-terminal residue" evidence="1">
    <location>
        <position position="290"/>
    </location>
</feature>
<dbReference type="Pfam" id="PF19741">
    <property type="entry name" value="DUF6230"/>
    <property type="match status" value="1"/>
</dbReference>
<dbReference type="InterPro" id="IPR029058">
    <property type="entry name" value="AB_hydrolase_fold"/>
</dbReference>
<protein>
    <recommendedName>
        <fullName evidence="2">Alpha/beta hydrolase</fullName>
    </recommendedName>
</protein>
<evidence type="ECO:0000313" key="1">
    <source>
        <dbReference type="EMBL" id="AAM01217.1"/>
    </source>
</evidence>
<evidence type="ECO:0008006" key="2">
    <source>
        <dbReference type="Google" id="ProtNLM"/>
    </source>
</evidence>
<dbReference type="EMBL" id="AY026946">
    <property type="protein sequence ID" value="AAM01217.1"/>
    <property type="molecule type" value="Genomic_DNA"/>
</dbReference>
<dbReference type="ESTHER" id="strve-Q8RMC1">
    <property type="family name" value="6_AlphaBeta_hydrolase"/>
</dbReference>